<feature type="transmembrane region" description="Helical" evidence="1">
    <location>
        <begin position="21"/>
        <end position="40"/>
    </location>
</feature>
<feature type="transmembrane region" description="Helical" evidence="1">
    <location>
        <begin position="107"/>
        <end position="130"/>
    </location>
</feature>
<dbReference type="EMBL" id="CAJFCW020000003">
    <property type="protein sequence ID" value="CAG9103542.1"/>
    <property type="molecule type" value="Genomic_DNA"/>
</dbReference>
<feature type="transmembrane region" description="Helical" evidence="1">
    <location>
        <begin position="46"/>
        <end position="63"/>
    </location>
</feature>
<evidence type="ECO:0000313" key="3">
    <source>
        <dbReference type="Proteomes" id="UP000614601"/>
    </source>
</evidence>
<gene>
    <name evidence="2" type="ORF">BOKJ2_LOCUS5904</name>
</gene>
<keyword evidence="1" id="KW-0472">Membrane</keyword>
<feature type="transmembrane region" description="Helical" evidence="1">
    <location>
        <begin position="70"/>
        <end position="95"/>
    </location>
</feature>
<accession>A0A811KFG3</accession>
<evidence type="ECO:0000256" key="1">
    <source>
        <dbReference type="SAM" id="Phobius"/>
    </source>
</evidence>
<keyword evidence="1" id="KW-0812">Transmembrane</keyword>
<comment type="caution">
    <text evidence="2">The sequence shown here is derived from an EMBL/GenBank/DDBJ whole genome shotgun (WGS) entry which is preliminary data.</text>
</comment>
<name>A0A811KFG3_9BILA</name>
<dbReference type="AlphaFoldDB" id="A0A811KFG3"/>
<keyword evidence="1" id="KW-1133">Transmembrane helix</keyword>
<dbReference type="Proteomes" id="UP000783686">
    <property type="component" value="Unassembled WGS sequence"/>
</dbReference>
<organism evidence="2 3">
    <name type="scientific">Bursaphelenchus okinawaensis</name>
    <dbReference type="NCBI Taxonomy" id="465554"/>
    <lineage>
        <taxon>Eukaryota</taxon>
        <taxon>Metazoa</taxon>
        <taxon>Ecdysozoa</taxon>
        <taxon>Nematoda</taxon>
        <taxon>Chromadorea</taxon>
        <taxon>Rhabditida</taxon>
        <taxon>Tylenchina</taxon>
        <taxon>Tylenchomorpha</taxon>
        <taxon>Aphelenchoidea</taxon>
        <taxon>Aphelenchoididae</taxon>
        <taxon>Bursaphelenchus</taxon>
    </lineage>
</organism>
<dbReference type="Proteomes" id="UP000614601">
    <property type="component" value="Unassembled WGS sequence"/>
</dbReference>
<sequence>MSGRMANNYTFFDGRLHVVHASFIALGLNMAVSLFAVNFFPGWLKLAPALVILLIHALIAFGVQQRISAIILMAMGLFGVLYVGGLITSIVFLIMEDLDPRRGSYKLYLLHVSSMSAVLTNTIIVMLYVFNKLHSFIQDSYSNLNTEIM</sequence>
<dbReference type="OrthoDB" id="10517730at2759"/>
<reference evidence="2" key="1">
    <citation type="submission" date="2020-09" db="EMBL/GenBank/DDBJ databases">
        <authorList>
            <person name="Kikuchi T."/>
        </authorList>
    </citation>
    <scope>NUCLEOTIDE SEQUENCE</scope>
    <source>
        <strain evidence="2">SH1</strain>
    </source>
</reference>
<protein>
    <submittedName>
        <fullName evidence="2">Uncharacterized protein</fullName>
    </submittedName>
</protein>
<dbReference type="EMBL" id="CAJFDH010000003">
    <property type="protein sequence ID" value="CAD5215060.1"/>
    <property type="molecule type" value="Genomic_DNA"/>
</dbReference>
<proteinExistence type="predicted"/>
<keyword evidence="3" id="KW-1185">Reference proteome</keyword>
<evidence type="ECO:0000313" key="2">
    <source>
        <dbReference type="EMBL" id="CAD5215060.1"/>
    </source>
</evidence>